<evidence type="ECO:0000313" key="3">
    <source>
        <dbReference type="Proteomes" id="UP000276443"/>
    </source>
</evidence>
<dbReference type="EMBL" id="RKRF01000008">
    <property type="protein sequence ID" value="RPF54337.1"/>
    <property type="molecule type" value="Genomic_DNA"/>
</dbReference>
<keyword evidence="1" id="KW-0472">Membrane</keyword>
<keyword evidence="1" id="KW-1133">Transmembrane helix</keyword>
<evidence type="ECO:0000256" key="1">
    <source>
        <dbReference type="SAM" id="Phobius"/>
    </source>
</evidence>
<accession>A0A3N5BAC3</accession>
<evidence type="ECO:0000313" key="2">
    <source>
        <dbReference type="EMBL" id="RPF54337.1"/>
    </source>
</evidence>
<reference evidence="2 3" key="1">
    <citation type="submission" date="2018-11" db="EMBL/GenBank/DDBJ databases">
        <title>Genomic Encyclopedia of Type Strains, Phase IV (KMG-IV): sequencing the most valuable type-strain genomes for metagenomic binning, comparative biology and taxonomic classification.</title>
        <authorList>
            <person name="Goeker M."/>
        </authorList>
    </citation>
    <scope>NUCLEOTIDE SEQUENCE [LARGE SCALE GENOMIC DNA]</scope>
    <source>
        <strain evidence="2 3">DSM 18090</strain>
    </source>
</reference>
<keyword evidence="3" id="KW-1185">Reference proteome</keyword>
<dbReference type="OrthoDB" id="2942144at2"/>
<feature type="transmembrane region" description="Helical" evidence="1">
    <location>
        <begin position="30"/>
        <end position="49"/>
    </location>
</feature>
<sequence length="71" mass="8408">MKEFVGTFFACLVICYVATFFFAYLILENIWIIVTLIALFLSVLITIFIKQETRIEELEKRVEKLLNNKQD</sequence>
<keyword evidence="1" id="KW-0812">Transmembrane</keyword>
<comment type="caution">
    <text evidence="2">The sequence shown here is derived from an EMBL/GenBank/DDBJ whole genome shotgun (WGS) entry which is preliminary data.</text>
</comment>
<dbReference type="Proteomes" id="UP000276443">
    <property type="component" value="Unassembled WGS sequence"/>
</dbReference>
<organism evidence="2 3">
    <name type="scientific">Aquisalibacillus elongatus</name>
    <dbReference type="NCBI Taxonomy" id="485577"/>
    <lineage>
        <taxon>Bacteria</taxon>
        <taxon>Bacillati</taxon>
        <taxon>Bacillota</taxon>
        <taxon>Bacilli</taxon>
        <taxon>Bacillales</taxon>
        <taxon>Bacillaceae</taxon>
        <taxon>Aquisalibacillus</taxon>
    </lineage>
</organism>
<feature type="transmembrane region" description="Helical" evidence="1">
    <location>
        <begin position="7"/>
        <end position="24"/>
    </location>
</feature>
<proteinExistence type="predicted"/>
<dbReference type="RefSeq" id="WP_124221252.1">
    <property type="nucleotide sequence ID" value="NZ_RKRF01000008.1"/>
</dbReference>
<protein>
    <submittedName>
        <fullName evidence="2">Uncharacterized protein</fullName>
    </submittedName>
</protein>
<gene>
    <name evidence="2" type="ORF">EDC24_1534</name>
</gene>
<name>A0A3N5BAC3_9BACI</name>
<dbReference type="AlphaFoldDB" id="A0A3N5BAC3"/>